<name>A0A246JXF8_9SPHN</name>
<comment type="caution">
    <text evidence="1">The sequence shown here is derived from an EMBL/GenBank/DDBJ whole genome shotgun (WGS) entry which is preliminary data.</text>
</comment>
<evidence type="ECO:0000313" key="1">
    <source>
        <dbReference type="EMBL" id="OWQ97791.1"/>
    </source>
</evidence>
<dbReference type="OrthoDB" id="7770344at2"/>
<accession>A0A246JXF8</accession>
<reference evidence="1 2" key="1">
    <citation type="journal article" date="2002" name="Int. J. Syst. Evol. Microbiol.">
        <title>Sphingopyxis witflariensis sp. nov., isolated from activated sludge.</title>
        <authorList>
            <person name="Kampfer P."/>
            <person name="Witzenberger R."/>
            <person name="Denner E.B."/>
            <person name="Busse H.J."/>
            <person name="Neef A."/>
        </authorList>
    </citation>
    <scope>NUCLEOTIDE SEQUENCE [LARGE SCALE GENOMIC DNA]</scope>
    <source>
        <strain evidence="1 2">DSM 14551</strain>
    </source>
</reference>
<dbReference type="RefSeq" id="WP_088472405.1">
    <property type="nucleotide sequence ID" value="NZ_NISJ01000004.1"/>
</dbReference>
<dbReference type="EMBL" id="NISJ01000004">
    <property type="protein sequence ID" value="OWQ97791.1"/>
    <property type="molecule type" value="Genomic_DNA"/>
</dbReference>
<evidence type="ECO:0008006" key="3">
    <source>
        <dbReference type="Google" id="ProtNLM"/>
    </source>
</evidence>
<dbReference type="AlphaFoldDB" id="A0A246JXF8"/>
<dbReference type="Proteomes" id="UP000197097">
    <property type="component" value="Unassembled WGS sequence"/>
</dbReference>
<dbReference type="InterPro" id="IPR009097">
    <property type="entry name" value="Cyclic_Pdiesterase"/>
</dbReference>
<dbReference type="Gene3D" id="3.90.1140.10">
    <property type="entry name" value="Cyclic phosphodiesterase"/>
    <property type="match status" value="1"/>
</dbReference>
<evidence type="ECO:0000313" key="2">
    <source>
        <dbReference type="Proteomes" id="UP000197097"/>
    </source>
</evidence>
<dbReference type="SUPFAM" id="SSF55144">
    <property type="entry name" value="LigT-like"/>
    <property type="match status" value="1"/>
</dbReference>
<keyword evidence="2" id="KW-1185">Reference proteome</keyword>
<gene>
    <name evidence="1" type="ORF">CDQ91_09045</name>
</gene>
<protein>
    <recommendedName>
        <fullName evidence="3">2'-5' RNA ligase</fullName>
    </recommendedName>
</protein>
<organism evidence="1 2">
    <name type="scientific">Sphingopyxis witflariensis</name>
    <dbReference type="NCBI Taxonomy" id="173675"/>
    <lineage>
        <taxon>Bacteria</taxon>
        <taxon>Pseudomonadati</taxon>
        <taxon>Pseudomonadota</taxon>
        <taxon>Alphaproteobacteria</taxon>
        <taxon>Sphingomonadales</taxon>
        <taxon>Sphingomonadaceae</taxon>
        <taxon>Sphingopyxis</taxon>
    </lineage>
</organism>
<proteinExistence type="predicted"/>
<sequence>MSSQTIRTFLGFQLPPALRPLFAEWQRRAGQTANAVDLAMLHLTLCVVGETFQRDLFLRNRVIAALSAALPPAAPIRLGRIHGGAMGAELVTRGRAHEIKDFFEAVATLLGSHGIDPLHRVSGLRPHITLGYDRALFDAFNVIRHWTPEQLLLIESRPHPGGKGREHLVLHRWPLLPPAQSAFAFMAEEPPASPIPPLLRAA</sequence>